<proteinExistence type="predicted"/>
<dbReference type="Proteomes" id="UP000057181">
    <property type="component" value="Chromosome"/>
</dbReference>
<reference evidence="3 7" key="3">
    <citation type="submission" date="2019-07" db="EMBL/GenBank/DDBJ databases">
        <title>Whole genome shotgun sequence of Kocuria flava NBRC 107626.</title>
        <authorList>
            <person name="Hosoyama A."/>
            <person name="Uohara A."/>
            <person name="Ohji S."/>
            <person name="Ichikawa N."/>
        </authorList>
    </citation>
    <scope>NUCLEOTIDE SEQUENCE [LARGE SCALE GENOMIC DNA]</scope>
    <source>
        <strain evidence="3 7">NBRC 107626</strain>
    </source>
</reference>
<keyword evidence="1" id="KW-1133">Transmembrane helix</keyword>
<evidence type="ECO:0000256" key="1">
    <source>
        <dbReference type="SAM" id="Phobius"/>
    </source>
</evidence>
<sequence length="67" mass="7101">MPRHDDPPHRPEHRRTSTFLVLGVVFLVIGVGTAFGAENAGSGIAFLAVGITFLIISSSDHGENEEG</sequence>
<keyword evidence="7" id="KW-1185">Reference proteome</keyword>
<dbReference type="RefSeq" id="WP_058857674.1">
    <property type="nucleotide sequence ID" value="NZ_BJZR01000007.1"/>
</dbReference>
<evidence type="ECO:0000313" key="4">
    <source>
        <dbReference type="EMBL" id="PLC11388.1"/>
    </source>
</evidence>
<dbReference type="STRING" id="446860.AS188_03485"/>
<dbReference type="AlphaFoldDB" id="A0A0U2XKS7"/>
<reference evidence="4 6" key="2">
    <citation type="submission" date="2015-12" db="EMBL/GenBank/DDBJ databases">
        <authorList>
            <person name="Shamseldin A."/>
            <person name="Moawad H."/>
            <person name="Abd El-Rahim W.M."/>
            <person name="Sadowsky M.J."/>
        </authorList>
    </citation>
    <scope>NUCLEOTIDE SEQUENCE [LARGE SCALE GENOMIC DNA]</scope>
    <source>
        <strain evidence="4 6">S43</strain>
    </source>
</reference>
<accession>A0A0U2XKS7</accession>
<dbReference type="KEGG" id="kfv:AS188_03485"/>
<gene>
    <name evidence="2" type="ORF">AS188_03485</name>
    <name evidence="4" type="ORF">AUQ48_02880</name>
    <name evidence="3" type="ORF">KFL01_04760</name>
</gene>
<dbReference type="Proteomes" id="UP000234632">
    <property type="component" value="Unassembled WGS sequence"/>
</dbReference>
<feature type="transmembrane region" description="Helical" evidence="1">
    <location>
        <begin position="43"/>
        <end position="59"/>
    </location>
</feature>
<organism evidence="2 5">
    <name type="scientific">Kocuria flava</name>
    <dbReference type="NCBI Taxonomy" id="446860"/>
    <lineage>
        <taxon>Bacteria</taxon>
        <taxon>Bacillati</taxon>
        <taxon>Actinomycetota</taxon>
        <taxon>Actinomycetes</taxon>
        <taxon>Micrococcales</taxon>
        <taxon>Micrococcaceae</taxon>
        <taxon>Kocuria</taxon>
    </lineage>
</organism>
<dbReference type="Proteomes" id="UP000321155">
    <property type="component" value="Unassembled WGS sequence"/>
</dbReference>
<dbReference type="EMBL" id="BJZR01000007">
    <property type="protein sequence ID" value="GEO91170.1"/>
    <property type="molecule type" value="Genomic_DNA"/>
</dbReference>
<evidence type="ECO:0000313" key="5">
    <source>
        <dbReference type="Proteomes" id="UP000057181"/>
    </source>
</evidence>
<keyword evidence="1" id="KW-0812">Transmembrane</keyword>
<protein>
    <submittedName>
        <fullName evidence="2">Uncharacterized protein</fullName>
    </submittedName>
</protein>
<evidence type="ECO:0000313" key="6">
    <source>
        <dbReference type="Proteomes" id="UP000234632"/>
    </source>
</evidence>
<evidence type="ECO:0000313" key="2">
    <source>
        <dbReference type="EMBL" id="ALU38962.1"/>
    </source>
</evidence>
<dbReference type="EMBL" id="CP013254">
    <property type="protein sequence ID" value="ALU38962.1"/>
    <property type="molecule type" value="Genomic_DNA"/>
</dbReference>
<name>A0A0U2XKS7_9MICC</name>
<dbReference type="EMBL" id="LOMZ01000001">
    <property type="protein sequence ID" value="PLC11388.1"/>
    <property type="molecule type" value="Genomic_DNA"/>
</dbReference>
<evidence type="ECO:0000313" key="7">
    <source>
        <dbReference type="Proteomes" id="UP000321155"/>
    </source>
</evidence>
<feature type="transmembrane region" description="Helical" evidence="1">
    <location>
        <begin position="19"/>
        <end position="37"/>
    </location>
</feature>
<reference evidence="2 5" key="1">
    <citation type="submission" date="2015-11" db="EMBL/GenBank/DDBJ databases">
        <title>Complete Genome Sequence of Kocuria flava strain HO-9041.</title>
        <authorList>
            <person name="Zhou M."/>
            <person name="Dai J."/>
        </authorList>
    </citation>
    <scope>NUCLEOTIDE SEQUENCE [LARGE SCALE GENOMIC DNA]</scope>
    <source>
        <strain evidence="2 5">HO-9041</strain>
    </source>
</reference>
<keyword evidence="1" id="KW-0472">Membrane</keyword>
<evidence type="ECO:0000313" key="3">
    <source>
        <dbReference type="EMBL" id="GEO91170.1"/>
    </source>
</evidence>